<gene>
    <name evidence="5" type="ORF">MTE01_11610</name>
</gene>
<evidence type="ECO:0000256" key="3">
    <source>
        <dbReference type="ARBA" id="ARBA00023163"/>
    </source>
</evidence>
<feature type="domain" description="HTH gntR-type" evidence="4">
    <location>
        <begin position="19"/>
        <end position="86"/>
    </location>
</feature>
<dbReference type="GO" id="GO:0003677">
    <property type="term" value="F:DNA binding"/>
    <property type="evidence" value="ECO:0007669"/>
    <property type="project" value="UniProtKB-KW"/>
</dbReference>
<dbReference type="InterPro" id="IPR011663">
    <property type="entry name" value="UTRA"/>
</dbReference>
<dbReference type="OrthoDB" id="7363114at2"/>
<dbReference type="PRINTS" id="PR00035">
    <property type="entry name" value="HTHGNTR"/>
</dbReference>
<dbReference type="AlphaFoldDB" id="A0A4Y3QIP2"/>
<dbReference type="InterPro" id="IPR036388">
    <property type="entry name" value="WH-like_DNA-bd_sf"/>
</dbReference>
<dbReference type="Gene3D" id="3.40.1410.10">
    <property type="entry name" value="Chorismate lyase-like"/>
    <property type="match status" value="1"/>
</dbReference>
<dbReference type="SUPFAM" id="SSF46785">
    <property type="entry name" value="Winged helix' DNA-binding domain"/>
    <property type="match status" value="1"/>
</dbReference>
<dbReference type="Proteomes" id="UP000319525">
    <property type="component" value="Unassembled WGS sequence"/>
</dbReference>
<dbReference type="PANTHER" id="PTHR44846:SF1">
    <property type="entry name" value="MANNOSYL-D-GLYCERATE TRANSPORT_METABOLISM SYSTEM REPRESSOR MNGR-RELATED"/>
    <property type="match status" value="1"/>
</dbReference>
<dbReference type="SMART" id="SM00345">
    <property type="entry name" value="HTH_GNTR"/>
    <property type="match status" value="1"/>
</dbReference>
<keyword evidence="1" id="KW-0805">Transcription regulation</keyword>
<dbReference type="EMBL" id="BJML01000002">
    <property type="protein sequence ID" value="GEB45216.1"/>
    <property type="molecule type" value="Genomic_DNA"/>
</dbReference>
<evidence type="ECO:0000259" key="4">
    <source>
        <dbReference type="PROSITE" id="PS50949"/>
    </source>
</evidence>
<reference evidence="5 6" key="1">
    <citation type="submission" date="2019-06" db="EMBL/GenBank/DDBJ databases">
        <title>Whole genome shotgun sequence of Microbacterium testaceum NBRC 12675.</title>
        <authorList>
            <person name="Hosoyama A."/>
            <person name="Uohara A."/>
            <person name="Ohji S."/>
            <person name="Ichikawa N."/>
        </authorList>
    </citation>
    <scope>NUCLEOTIDE SEQUENCE [LARGE SCALE GENOMIC DNA]</scope>
    <source>
        <strain evidence="5 6">NBRC 12675</strain>
    </source>
</reference>
<dbReference type="CDD" id="cd07377">
    <property type="entry name" value="WHTH_GntR"/>
    <property type="match status" value="1"/>
</dbReference>
<dbReference type="InterPro" id="IPR036390">
    <property type="entry name" value="WH_DNA-bd_sf"/>
</dbReference>
<dbReference type="GO" id="GO:0003700">
    <property type="term" value="F:DNA-binding transcription factor activity"/>
    <property type="evidence" value="ECO:0007669"/>
    <property type="project" value="InterPro"/>
</dbReference>
<dbReference type="PANTHER" id="PTHR44846">
    <property type="entry name" value="MANNOSYL-D-GLYCERATE TRANSPORT/METABOLISM SYSTEM REPRESSOR MNGR-RELATED"/>
    <property type="match status" value="1"/>
</dbReference>
<dbReference type="InterPro" id="IPR028978">
    <property type="entry name" value="Chorismate_lyase_/UTRA_dom_sf"/>
</dbReference>
<dbReference type="SUPFAM" id="SSF64288">
    <property type="entry name" value="Chorismate lyase-like"/>
    <property type="match status" value="1"/>
</dbReference>
<dbReference type="PROSITE" id="PS50949">
    <property type="entry name" value="HTH_GNTR"/>
    <property type="match status" value="1"/>
</dbReference>
<comment type="caution">
    <text evidence="5">The sequence shown here is derived from an EMBL/GenBank/DDBJ whole genome shotgun (WGS) entry which is preliminary data.</text>
</comment>
<evidence type="ECO:0000256" key="1">
    <source>
        <dbReference type="ARBA" id="ARBA00023015"/>
    </source>
</evidence>
<protein>
    <submittedName>
        <fullName evidence="5">GntR family transcriptional regulator</fullName>
    </submittedName>
</protein>
<name>A0A4Y3QIP2_MICTE</name>
<accession>A0A4Y3QIP2</accession>
<evidence type="ECO:0000256" key="2">
    <source>
        <dbReference type="ARBA" id="ARBA00023125"/>
    </source>
</evidence>
<dbReference type="Pfam" id="PF00392">
    <property type="entry name" value="GntR"/>
    <property type="match status" value="1"/>
</dbReference>
<dbReference type="InterPro" id="IPR000524">
    <property type="entry name" value="Tscrpt_reg_HTH_GntR"/>
</dbReference>
<dbReference type="GeneID" id="57143857"/>
<dbReference type="InterPro" id="IPR050679">
    <property type="entry name" value="Bact_HTH_transcr_reg"/>
</dbReference>
<organism evidence="5 6">
    <name type="scientific">Microbacterium testaceum</name>
    <name type="common">Aureobacterium testaceum</name>
    <name type="synonym">Brevibacterium testaceum</name>
    <dbReference type="NCBI Taxonomy" id="2033"/>
    <lineage>
        <taxon>Bacteria</taxon>
        <taxon>Bacillati</taxon>
        <taxon>Actinomycetota</taxon>
        <taxon>Actinomycetes</taxon>
        <taxon>Micrococcales</taxon>
        <taxon>Microbacteriaceae</taxon>
        <taxon>Microbacterium</taxon>
    </lineage>
</organism>
<dbReference type="SMART" id="SM00866">
    <property type="entry name" value="UTRA"/>
    <property type="match status" value="1"/>
</dbReference>
<dbReference type="GO" id="GO:0045892">
    <property type="term" value="P:negative regulation of DNA-templated transcription"/>
    <property type="evidence" value="ECO:0007669"/>
    <property type="project" value="TreeGrafter"/>
</dbReference>
<dbReference type="RefSeq" id="WP_103206083.1">
    <property type="nucleotide sequence ID" value="NZ_BJML01000002.1"/>
</dbReference>
<dbReference type="Gene3D" id="1.10.10.10">
    <property type="entry name" value="Winged helix-like DNA-binding domain superfamily/Winged helix DNA-binding domain"/>
    <property type="match status" value="1"/>
</dbReference>
<keyword evidence="3" id="KW-0804">Transcription</keyword>
<keyword evidence="2" id="KW-0238">DNA-binding</keyword>
<dbReference type="Pfam" id="PF07702">
    <property type="entry name" value="UTRA"/>
    <property type="match status" value="1"/>
</dbReference>
<evidence type="ECO:0000313" key="6">
    <source>
        <dbReference type="Proteomes" id="UP000319525"/>
    </source>
</evidence>
<sequence>MPRLRDADSPPAAITPGPVPKHAQVRAILLADIGSTWPAHAAIPSERELSTRLAVSRATVREALRQLIEEQKLYTVQGKGTFVAGGRVQSQLHLASFTEDMRRRGMVATTLVRRAERATPPLDVRAALGLDEGEQAWSIERLRLANGIPMALELGWYSPRVAADLGERDLSTSLYGVLAERYGVRIDAAEQTVWAETVDDGVATALDVSAGSPVLVFRRTSRASGTPVEHVTSWYRGDRYQVHMALAGT</sequence>
<proteinExistence type="predicted"/>
<evidence type="ECO:0000313" key="5">
    <source>
        <dbReference type="EMBL" id="GEB45216.1"/>
    </source>
</evidence>